<keyword evidence="3" id="KW-1185">Reference proteome</keyword>
<feature type="compositionally biased region" description="Pro residues" evidence="1">
    <location>
        <begin position="254"/>
        <end position="269"/>
    </location>
</feature>
<reference evidence="2" key="1">
    <citation type="submission" date="2020-09" db="EMBL/GenBank/DDBJ databases">
        <title>Hoyosella lacisalsi sp. nov., a halotolerant actinobacterium isolated from soil of Lake Gudzhirganskoe.</title>
        <authorList>
            <person name="Yang Q."/>
            <person name="Guo P.Y."/>
            <person name="Liu S.W."/>
            <person name="Li F.N."/>
            <person name="Sun C.H."/>
        </authorList>
    </citation>
    <scope>NUCLEOTIDE SEQUENCE</scope>
    <source>
        <strain evidence="2">G463</strain>
    </source>
</reference>
<dbReference type="Proteomes" id="UP000642993">
    <property type="component" value="Unassembled WGS sequence"/>
</dbReference>
<evidence type="ECO:0000313" key="2">
    <source>
        <dbReference type="EMBL" id="MBD8506425.1"/>
    </source>
</evidence>
<feature type="region of interest" description="Disordered" evidence="1">
    <location>
        <begin position="233"/>
        <end position="311"/>
    </location>
</feature>
<proteinExistence type="predicted"/>
<evidence type="ECO:0000256" key="1">
    <source>
        <dbReference type="SAM" id="MobiDB-lite"/>
    </source>
</evidence>
<evidence type="ECO:0000313" key="3">
    <source>
        <dbReference type="Proteomes" id="UP000642993"/>
    </source>
</evidence>
<feature type="compositionally biased region" description="Low complexity" evidence="1">
    <location>
        <begin position="235"/>
        <end position="252"/>
    </location>
</feature>
<gene>
    <name evidence="2" type="ORF">HT102_08010</name>
</gene>
<organism evidence="2 3">
    <name type="scientific">Lolliginicoccus lacisalsi</name>
    <dbReference type="NCBI Taxonomy" id="2742202"/>
    <lineage>
        <taxon>Bacteria</taxon>
        <taxon>Bacillati</taxon>
        <taxon>Actinomycetota</taxon>
        <taxon>Actinomycetes</taxon>
        <taxon>Mycobacteriales</taxon>
        <taxon>Hoyosellaceae</taxon>
        <taxon>Lolliginicoccus</taxon>
    </lineage>
</organism>
<sequence length="311" mass="32999">MRSAAQLGHIVMDVPAGAAVSAVALRQANHMPITVLWALLGLLRETAGAVSDSGLVASIDEVWPGVLHDADDLDLAAWAACAVVAGRVAGIGTDAAEEESRAGSLPDTTVEAQDWLLASHRESEAISDHARRVAEEFSSATGSISEALERLFGTIAAIAGAWPAEIMEEHVPEAIARLLQGEAVEPTGGMREHLLSRGAEVVEQLRHARQRFHEEREQGTLGIRATLLDVPQAPPARQTEQPQTEQPQTEQPQPEKPQPQAPPVLPAPPAADSAPPSGEPRRTADEQLAQDPGPAGLLSRASEFGSRRRAR</sequence>
<protein>
    <submittedName>
        <fullName evidence="2">Uncharacterized protein</fullName>
    </submittedName>
</protein>
<dbReference type="RefSeq" id="WP_192038905.1">
    <property type="nucleotide sequence ID" value="NZ_JACYWE010000004.1"/>
</dbReference>
<dbReference type="EMBL" id="JACYWE010000004">
    <property type="protein sequence ID" value="MBD8506425.1"/>
    <property type="molecule type" value="Genomic_DNA"/>
</dbReference>
<accession>A0A927JC33</accession>
<comment type="caution">
    <text evidence="2">The sequence shown here is derived from an EMBL/GenBank/DDBJ whole genome shotgun (WGS) entry which is preliminary data.</text>
</comment>
<dbReference type="AlphaFoldDB" id="A0A927JC33"/>
<name>A0A927JC33_9ACTN</name>